<dbReference type="GO" id="GO:0045271">
    <property type="term" value="C:respiratory chain complex I"/>
    <property type="evidence" value="ECO:0007669"/>
    <property type="project" value="InterPro"/>
</dbReference>
<evidence type="ECO:0000313" key="4">
    <source>
        <dbReference type="RefSeq" id="XP_022087175.1"/>
    </source>
</evidence>
<dbReference type="OMA" id="HKTWAGQ"/>
<accession>A0A8B7Y4C0</accession>
<dbReference type="RefSeq" id="XP_022087175.1">
    <property type="nucleotide sequence ID" value="XM_022231483.1"/>
</dbReference>
<evidence type="ECO:0000256" key="2">
    <source>
        <dbReference type="SAM" id="MobiDB-lite"/>
    </source>
</evidence>
<comment type="similarity">
    <text evidence="1">Belongs to the complex I NDUFA12 subunit family.</text>
</comment>
<proteinExistence type="inferred from homology"/>
<dbReference type="Proteomes" id="UP000694845">
    <property type="component" value="Unplaced"/>
</dbReference>
<evidence type="ECO:0000313" key="3">
    <source>
        <dbReference type="Proteomes" id="UP000694845"/>
    </source>
</evidence>
<feature type="compositionally biased region" description="Polar residues" evidence="2">
    <location>
        <begin position="155"/>
        <end position="164"/>
    </location>
</feature>
<dbReference type="PANTHER" id="PTHR32470">
    <property type="entry name" value="ADH DEHYDROGENASE [UBIQUINONE] 1 ALPHA SUBCOMPLEX ASSEMBLY FACTOR 2"/>
    <property type="match status" value="1"/>
</dbReference>
<protein>
    <submittedName>
        <fullName evidence="4">Mimitin, mitochondrial-like</fullName>
    </submittedName>
</protein>
<dbReference type="GO" id="GO:0005739">
    <property type="term" value="C:mitochondrion"/>
    <property type="evidence" value="ECO:0007669"/>
    <property type="project" value="TreeGrafter"/>
</dbReference>
<dbReference type="GeneID" id="110977398"/>
<feature type="compositionally biased region" description="Basic and acidic residues" evidence="2">
    <location>
        <begin position="96"/>
        <end position="113"/>
    </location>
</feature>
<feature type="region of interest" description="Disordered" evidence="2">
    <location>
        <begin position="73"/>
        <end position="164"/>
    </location>
</feature>
<dbReference type="AlphaFoldDB" id="A0A8B7Y4C0"/>
<dbReference type="KEGG" id="aplc:110977398"/>
<gene>
    <name evidence="4" type="primary">LOC110977398</name>
</gene>
<dbReference type="InterPro" id="IPR007763">
    <property type="entry name" value="NDUFA12"/>
</dbReference>
<dbReference type="GO" id="GO:0032981">
    <property type="term" value="P:mitochondrial respiratory chain complex I assembly"/>
    <property type="evidence" value="ECO:0007669"/>
    <property type="project" value="TreeGrafter"/>
</dbReference>
<keyword evidence="3" id="KW-1185">Reference proteome</keyword>
<sequence>MNVFRALLRLGRTKVHVGTDHLGNKYYEIPEKAAITSKGGYLKARRTVESPYSHAEYEEGMIPLEWEAWVRGKRNNPPTQEEIDKREQKTQLVKKRAQELEQKDQERQTKDYEEGLVAKPAQTKQIGHASAPVYDKVDSAESVSTGKDFEPSAWQPGQSTSKVK</sequence>
<dbReference type="InterPro" id="IPR052618">
    <property type="entry name" value="ComplexI_NDUFA12"/>
</dbReference>
<dbReference type="CTD" id="91942"/>
<evidence type="ECO:0000256" key="1">
    <source>
        <dbReference type="ARBA" id="ARBA00007355"/>
    </source>
</evidence>
<dbReference type="Pfam" id="PF05071">
    <property type="entry name" value="NDUFA12"/>
    <property type="match status" value="1"/>
</dbReference>
<reference evidence="4" key="1">
    <citation type="submission" date="2025-08" db="UniProtKB">
        <authorList>
            <consortium name="RefSeq"/>
        </authorList>
    </citation>
    <scope>IDENTIFICATION</scope>
</reference>
<dbReference type="PANTHER" id="PTHR32470:SF2">
    <property type="entry name" value="NADH DEHYDROGENASE [UBIQUINONE] 1 ALPHA SUBCOMPLEX ASSEMBLY FACTOR 2"/>
    <property type="match status" value="1"/>
</dbReference>
<name>A0A8B7Y4C0_ACAPL</name>
<dbReference type="OrthoDB" id="10255576at2759"/>
<organism evidence="3 4">
    <name type="scientific">Acanthaster planci</name>
    <name type="common">Crown-of-thorns starfish</name>
    <dbReference type="NCBI Taxonomy" id="133434"/>
    <lineage>
        <taxon>Eukaryota</taxon>
        <taxon>Metazoa</taxon>
        <taxon>Echinodermata</taxon>
        <taxon>Eleutherozoa</taxon>
        <taxon>Asterozoa</taxon>
        <taxon>Asteroidea</taxon>
        <taxon>Valvatacea</taxon>
        <taxon>Valvatida</taxon>
        <taxon>Acanthasteridae</taxon>
        <taxon>Acanthaster</taxon>
    </lineage>
</organism>